<reference evidence="4" key="1">
    <citation type="submission" date="2021-01" db="EMBL/GenBank/DDBJ databases">
        <authorList>
            <person name="Corre E."/>
            <person name="Pelletier E."/>
            <person name="Niang G."/>
            <person name="Scheremetjew M."/>
            <person name="Finn R."/>
            <person name="Kale V."/>
            <person name="Holt S."/>
            <person name="Cochrane G."/>
            <person name="Meng A."/>
            <person name="Brown T."/>
            <person name="Cohen L."/>
        </authorList>
    </citation>
    <scope>NUCLEOTIDE SEQUENCE</scope>
    <source>
        <strain evidence="4">CCMP722</strain>
    </source>
</reference>
<dbReference type="PANTHER" id="PTHR36793:SF1">
    <property type="entry name" value="RIBOSOMAL RNA SMALL SUBUNIT METHYLTRANSFERASE J"/>
    <property type="match status" value="1"/>
</dbReference>
<dbReference type="PANTHER" id="PTHR36793">
    <property type="entry name" value="RIBOSOMAL RNA SMALL SUBUNIT METHYLTRANSFERASE J"/>
    <property type="match status" value="1"/>
</dbReference>
<dbReference type="EMBL" id="HBFA01021244">
    <property type="protein sequence ID" value="CAD8671316.1"/>
    <property type="molecule type" value="Transcribed_RNA"/>
</dbReference>
<organism evidence="4">
    <name type="scientific">Pyramimonas obovata</name>
    <dbReference type="NCBI Taxonomy" id="1411642"/>
    <lineage>
        <taxon>Eukaryota</taxon>
        <taxon>Viridiplantae</taxon>
        <taxon>Chlorophyta</taxon>
        <taxon>Pyramimonadophyceae</taxon>
        <taxon>Pyramimonadales</taxon>
        <taxon>Pyramimonadaceae</taxon>
        <taxon>Pyramimonas</taxon>
        <taxon>Pyramimonas incertae sedis</taxon>
    </lineage>
</organism>
<evidence type="ECO:0000256" key="1">
    <source>
        <dbReference type="SAM" id="Coils"/>
    </source>
</evidence>
<proteinExistence type="predicted"/>
<dbReference type="GO" id="GO:0009535">
    <property type="term" value="C:chloroplast thylakoid membrane"/>
    <property type="evidence" value="ECO:0007669"/>
    <property type="project" value="TreeGrafter"/>
</dbReference>
<dbReference type="InterPro" id="IPR055241">
    <property type="entry name" value="Armadillo_rpt_dom"/>
</dbReference>
<name>A0A7S0RAI1_9CHLO</name>
<sequence length="358" mass="40260">MSAMSATMSMIHASMVTVRRSSASPSTHIVRRTAHSHKKLHALSTSKLHRAHTMQSRRGVIMAAKKADQEEEEDDEEEYEEVEEEVEETIVEEVPENKISIQTVQEVAPQLWAKPVVRNGIMTVGAVLGATLLFSCWKVFQKWRTPKAKRKRTVGANKYLVETLSEYLPAQRSGVTKGFVNKLSFETGFKRDLIFRKYLRYMLDQRPFDADAVADLLHLKDVCNLTDDQVMEVMEESAKRTFERTGILMRKPEGFTASGLQKKATGRATFAKLMYLADLVEFVSAEKGKELQMKFMEIFGATSDDFEELRITTLSEADTDALEKLMGRGEGGEPMPPDVDEDDEEGGEEAKPAQPTPA</sequence>
<gene>
    <name evidence="4" type="ORF">POBO1169_LOCUS10833</name>
</gene>
<dbReference type="GO" id="GO:0009941">
    <property type="term" value="C:chloroplast envelope"/>
    <property type="evidence" value="ECO:0007669"/>
    <property type="project" value="TreeGrafter"/>
</dbReference>
<dbReference type="AlphaFoldDB" id="A0A7S0RAI1"/>
<evidence type="ECO:0000313" key="4">
    <source>
        <dbReference type="EMBL" id="CAD8671316.1"/>
    </source>
</evidence>
<evidence type="ECO:0000256" key="2">
    <source>
        <dbReference type="SAM" id="MobiDB-lite"/>
    </source>
</evidence>
<protein>
    <recommendedName>
        <fullName evidence="3">Armadillo-like repeats domain-containing protein</fullName>
    </recommendedName>
</protein>
<feature type="compositionally biased region" description="Basic and acidic residues" evidence="2">
    <location>
        <begin position="321"/>
        <end position="331"/>
    </location>
</feature>
<keyword evidence="1" id="KW-0175">Coiled coil</keyword>
<evidence type="ECO:0000259" key="3">
    <source>
        <dbReference type="Pfam" id="PF22915"/>
    </source>
</evidence>
<feature type="region of interest" description="Disordered" evidence="2">
    <location>
        <begin position="317"/>
        <end position="358"/>
    </location>
</feature>
<feature type="domain" description="Armadillo-like repeats" evidence="3">
    <location>
        <begin position="187"/>
        <end position="278"/>
    </location>
</feature>
<feature type="coiled-coil region" evidence="1">
    <location>
        <begin position="62"/>
        <end position="92"/>
    </location>
</feature>
<dbReference type="Pfam" id="PF22915">
    <property type="entry name" value="ARMH5"/>
    <property type="match status" value="1"/>
</dbReference>
<accession>A0A7S0RAI1</accession>
<feature type="compositionally biased region" description="Acidic residues" evidence="2">
    <location>
        <begin position="338"/>
        <end position="347"/>
    </location>
</feature>